<dbReference type="Pfam" id="PF00041">
    <property type="entry name" value="fn3"/>
    <property type="match status" value="2"/>
</dbReference>
<dbReference type="EMBL" id="JAOPGA020000634">
    <property type="protein sequence ID" value="KAL0480156.1"/>
    <property type="molecule type" value="Genomic_DNA"/>
</dbReference>
<gene>
    <name evidence="4" type="ORF">AKO1_007241</name>
</gene>
<name>A0AAW2YTL8_9EUKA</name>
<keyword evidence="2" id="KW-0472">Membrane</keyword>
<dbReference type="Proteomes" id="UP001431209">
    <property type="component" value="Unassembled WGS sequence"/>
</dbReference>
<evidence type="ECO:0000313" key="4">
    <source>
        <dbReference type="EMBL" id="KAL0480156.1"/>
    </source>
</evidence>
<dbReference type="SMART" id="SM00060">
    <property type="entry name" value="FN3"/>
    <property type="match status" value="3"/>
</dbReference>
<evidence type="ECO:0000259" key="3">
    <source>
        <dbReference type="PROSITE" id="PS50853"/>
    </source>
</evidence>
<proteinExistence type="predicted"/>
<dbReference type="CDD" id="cd00063">
    <property type="entry name" value="FN3"/>
    <property type="match status" value="3"/>
</dbReference>
<evidence type="ECO:0000256" key="1">
    <source>
        <dbReference type="ARBA" id="ARBA00022737"/>
    </source>
</evidence>
<comment type="caution">
    <text evidence="4">The sequence shown here is derived from an EMBL/GenBank/DDBJ whole genome shotgun (WGS) entry which is preliminary data.</text>
</comment>
<feature type="transmembrane region" description="Helical" evidence="2">
    <location>
        <begin position="387"/>
        <end position="412"/>
    </location>
</feature>
<evidence type="ECO:0000313" key="5">
    <source>
        <dbReference type="Proteomes" id="UP001431209"/>
    </source>
</evidence>
<feature type="domain" description="Fibronectin type-III" evidence="3">
    <location>
        <begin position="288"/>
        <end position="383"/>
    </location>
</feature>
<dbReference type="PANTHER" id="PTHR13817:SF166">
    <property type="entry name" value="NEURONAL IGCAM-RELATED"/>
    <property type="match status" value="1"/>
</dbReference>
<protein>
    <recommendedName>
        <fullName evidence="3">Fibronectin type-III domain-containing protein</fullName>
    </recommendedName>
</protein>
<dbReference type="SUPFAM" id="SSF49265">
    <property type="entry name" value="Fibronectin type III"/>
    <property type="match status" value="2"/>
</dbReference>
<dbReference type="InterPro" id="IPR013783">
    <property type="entry name" value="Ig-like_fold"/>
</dbReference>
<evidence type="ECO:0000256" key="2">
    <source>
        <dbReference type="SAM" id="Phobius"/>
    </source>
</evidence>
<dbReference type="Gene3D" id="2.60.40.10">
    <property type="entry name" value="Immunoglobulins"/>
    <property type="match status" value="3"/>
</dbReference>
<dbReference type="InterPro" id="IPR050964">
    <property type="entry name" value="Striated_Muscle_Regulatory"/>
</dbReference>
<dbReference type="PANTHER" id="PTHR13817">
    <property type="entry name" value="TITIN"/>
    <property type="match status" value="1"/>
</dbReference>
<organism evidence="4 5">
    <name type="scientific">Acrasis kona</name>
    <dbReference type="NCBI Taxonomy" id="1008807"/>
    <lineage>
        <taxon>Eukaryota</taxon>
        <taxon>Discoba</taxon>
        <taxon>Heterolobosea</taxon>
        <taxon>Tetramitia</taxon>
        <taxon>Eutetramitia</taxon>
        <taxon>Acrasidae</taxon>
        <taxon>Acrasis</taxon>
    </lineage>
</organism>
<keyword evidence="1" id="KW-0677">Repeat</keyword>
<keyword evidence="2" id="KW-1133">Transmembrane helix</keyword>
<dbReference type="InterPro" id="IPR036116">
    <property type="entry name" value="FN3_sf"/>
</dbReference>
<dbReference type="InterPro" id="IPR003961">
    <property type="entry name" value="FN3_dom"/>
</dbReference>
<reference evidence="4 5" key="1">
    <citation type="submission" date="2024-03" db="EMBL/GenBank/DDBJ databases">
        <title>The Acrasis kona genome and developmental transcriptomes reveal deep origins of eukaryotic multicellular pathways.</title>
        <authorList>
            <person name="Sheikh S."/>
            <person name="Fu C.-J."/>
            <person name="Brown M.W."/>
            <person name="Baldauf S.L."/>
        </authorList>
    </citation>
    <scope>NUCLEOTIDE SEQUENCE [LARGE SCALE GENOMIC DNA]</scope>
    <source>
        <strain evidence="4 5">ATCC MYA-3509</strain>
    </source>
</reference>
<feature type="domain" description="Fibronectin type-III" evidence="3">
    <location>
        <begin position="112"/>
        <end position="202"/>
    </location>
</feature>
<dbReference type="PROSITE" id="PS50853">
    <property type="entry name" value="FN3"/>
    <property type="match status" value="2"/>
</dbReference>
<dbReference type="AlphaFoldDB" id="A0AAW2YTL8"/>
<sequence>MVSSSTLSVYAGVVLDGSLQFVWDRSHLTKFNLDALSHQIIKSNASTVTGAFKNVFDNFNGKFTPVVEYNSNFVTTKITPGPCPHGCQHGLCTNSKCECFNSFIGVACNITTSSKPNLYSTFTGRNSVNLKWDAPKYDGGSPIIGYALHRNDVIVQSFKASVRSYLDDSLVYGTSYYYALYAINDAGAGQASDRITISLVDVPGAITSINTHLLTNVTIGFAWNKPEQSSTSQIMYYVLSDDVSYVGTDDRCTFDNLIPNKQYKFSFFAENQLGNGSATHKQVVTLSYPDDPIDLLSDSTDSSIKLMWSPPTFTGNCILSGYDVYRDDILIENVKHIGNQNTFSASNSDLNSNTPYVYKVQSVNKIGASRGVKVLINTKSKNTISDFNVTIIIVSAFVVVIVATFLIAVYAFRCTKTKNTTIIRATNTFVADDFSINFGQDTGDETFLIDKENKPSKRKFF</sequence>
<keyword evidence="5" id="KW-1185">Reference proteome</keyword>
<keyword evidence="2" id="KW-0812">Transmembrane</keyword>
<accession>A0AAW2YTL8</accession>